<name>A0A0K0G541_STRVS</name>
<keyword evidence="2" id="KW-1185">Reference proteome</keyword>
<feature type="compositionally biased region" description="Polar residues" evidence="1">
    <location>
        <begin position="58"/>
        <end position="69"/>
    </location>
</feature>
<accession>A0A0K0G541</accession>
<proteinExistence type="predicted"/>
<dbReference type="WBParaSite" id="SVE_1985400.1">
    <property type="protein sequence ID" value="SVE_1985400.1"/>
    <property type="gene ID" value="SVE_1985400"/>
</dbReference>
<sequence>MDSSSVKPIDLTLDLSQESLTSKKDPFALIKAAYNIVELERPITANENLSNINNSNSPQDTQNDQENNNKNIFPAISLATTPIIPTSNHFDIQAAAAAIFGMPQLMQKLTANTSASYFAALQATVDASEILNAPPQKKMCFNNDIQQFSKFDSVSKSLNSILNKNIDPIGTSASLPSYWLRLTDIQQEYIFPHLTSYIPQKSNPLLNLSVTVADLLRSLI</sequence>
<reference evidence="2" key="1">
    <citation type="submission" date="2014-07" db="EMBL/GenBank/DDBJ databases">
        <authorList>
            <person name="Martin A.A"/>
            <person name="De Silva N."/>
        </authorList>
    </citation>
    <scope>NUCLEOTIDE SEQUENCE</scope>
</reference>
<evidence type="ECO:0000256" key="1">
    <source>
        <dbReference type="SAM" id="MobiDB-lite"/>
    </source>
</evidence>
<dbReference type="Proteomes" id="UP000035680">
    <property type="component" value="Unassembled WGS sequence"/>
</dbReference>
<evidence type="ECO:0000313" key="2">
    <source>
        <dbReference type="Proteomes" id="UP000035680"/>
    </source>
</evidence>
<protein>
    <submittedName>
        <fullName evidence="3">Homeobox domain-containing protein</fullName>
    </submittedName>
</protein>
<feature type="region of interest" description="Disordered" evidence="1">
    <location>
        <begin position="48"/>
        <end position="69"/>
    </location>
</feature>
<dbReference type="AlphaFoldDB" id="A0A0K0G541"/>
<reference evidence="3" key="2">
    <citation type="submission" date="2015-08" db="UniProtKB">
        <authorList>
            <consortium name="WormBaseParasite"/>
        </authorList>
    </citation>
    <scope>IDENTIFICATION</scope>
</reference>
<organism evidence="2 3">
    <name type="scientific">Strongyloides venezuelensis</name>
    <name type="common">Threadworm</name>
    <dbReference type="NCBI Taxonomy" id="75913"/>
    <lineage>
        <taxon>Eukaryota</taxon>
        <taxon>Metazoa</taxon>
        <taxon>Ecdysozoa</taxon>
        <taxon>Nematoda</taxon>
        <taxon>Chromadorea</taxon>
        <taxon>Rhabditida</taxon>
        <taxon>Tylenchina</taxon>
        <taxon>Panagrolaimomorpha</taxon>
        <taxon>Strongyloidoidea</taxon>
        <taxon>Strongyloididae</taxon>
        <taxon>Strongyloides</taxon>
    </lineage>
</organism>
<feature type="compositionally biased region" description="Low complexity" evidence="1">
    <location>
        <begin position="48"/>
        <end position="57"/>
    </location>
</feature>
<evidence type="ECO:0000313" key="3">
    <source>
        <dbReference type="WBParaSite" id="SVE_1985400.1"/>
    </source>
</evidence>